<evidence type="ECO:0000256" key="4">
    <source>
        <dbReference type="ARBA" id="ARBA00023235"/>
    </source>
</evidence>
<dbReference type="CDD" id="cd00165">
    <property type="entry name" value="S4"/>
    <property type="match status" value="1"/>
</dbReference>
<gene>
    <name evidence="9" type="ORF">SAMN04488071_1419</name>
</gene>
<sequence length="377" mass="41071">MSNDEKIQDTPATGLPAERIAKVLARAGIGSRRDVERMIAEGRIWLDGKKLETPAVLVSTLQGITVDGEPVGDVRETKIWRMHKRRGTLTTHKDPMGRQTVFDNLPNHVGRVIAIGRLDMNTEGLLLLTNDGELARWMELPSTALVRRYRVRAYGRVDEKALAKLADGVTIDGIHYGAVEAKLERQAGANAWITVAIREGKNREVRKVLEHLGLEVNRLIRTHYGPFALGNLPLEGVATVPDKQLRDALSAFFNEATGSVAAPIKKHDPSKWAKAKKDDRPKPGAKRRRQSRIADTDAPKPGMRKPRGERDDKPESTTKGKPAARSAGRPEGKPAGKLGGKPGGKPMGRQTGKPGGSARPGNKGPQAKGRPVRGPKK</sequence>
<feature type="compositionally biased region" description="Basic and acidic residues" evidence="7">
    <location>
        <begin position="265"/>
        <end position="282"/>
    </location>
</feature>
<evidence type="ECO:0000256" key="5">
    <source>
        <dbReference type="PROSITE-ProRule" id="PRU00182"/>
    </source>
</evidence>
<accession>A0A1G6Y139</accession>
<dbReference type="InterPro" id="IPR020103">
    <property type="entry name" value="PsdUridine_synth_cat_dom_sf"/>
</dbReference>
<dbReference type="PROSITE" id="PS01149">
    <property type="entry name" value="PSI_RSU"/>
    <property type="match status" value="1"/>
</dbReference>
<dbReference type="InterPro" id="IPR050343">
    <property type="entry name" value="RsuA_PseudoU_synthase"/>
</dbReference>
<protein>
    <recommendedName>
        <fullName evidence="6">Pseudouridine synthase</fullName>
        <ecNumber evidence="6">5.4.99.-</ecNumber>
    </recommendedName>
</protein>
<organism evidence="9 10">
    <name type="scientific">Kordiimonas lacus</name>
    <dbReference type="NCBI Taxonomy" id="637679"/>
    <lineage>
        <taxon>Bacteria</taxon>
        <taxon>Pseudomonadati</taxon>
        <taxon>Pseudomonadota</taxon>
        <taxon>Alphaproteobacteria</taxon>
        <taxon>Kordiimonadales</taxon>
        <taxon>Kordiimonadaceae</taxon>
        <taxon>Kordiimonas</taxon>
    </lineage>
</organism>
<dbReference type="GO" id="GO:0120159">
    <property type="term" value="F:rRNA pseudouridine synthase activity"/>
    <property type="evidence" value="ECO:0007669"/>
    <property type="project" value="UniProtKB-ARBA"/>
</dbReference>
<comment type="similarity">
    <text evidence="2 6">Belongs to the pseudouridine synthase RsuA family.</text>
</comment>
<feature type="compositionally biased region" description="Basic and acidic residues" evidence="7">
    <location>
        <begin position="306"/>
        <end position="318"/>
    </location>
</feature>
<dbReference type="SUPFAM" id="SSF55174">
    <property type="entry name" value="Alpha-L RNA-binding motif"/>
    <property type="match status" value="1"/>
</dbReference>
<keyword evidence="10" id="KW-1185">Reference proteome</keyword>
<comment type="catalytic activity">
    <reaction evidence="1">
        <text>a uridine in RNA = a pseudouridine in RNA</text>
        <dbReference type="Rhea" id="RHEA:48348"/>
        <dbReference type="Rhea" id="RHEA-COMP:12068"/>
        <dbReference type="Rhea" id="RHEA-COMP:12069"/>
        <dbReference type="ChEBI" id="CHEBI:65314"/>
        <dbReference type="ChEBI" id="CHEBI:65315"/>
    </reaction>
</comment>
<dbReference type="GO" id="GO:0000455">
    <property type="term" value="P:enzyme-directed rRNA pseudouridine synthesis"/>
    <property type="evidence" value="ECO:0007669"/>
    <property type="project" value="UniProtKB-ARBA"/>
</dbReference>
<name>A0A1G6Y139_9PROT</name>
<evidence type="ECO:0000256" key="6">
    <source>
        <dbReference type="RuleBase" id="RU003887"/>
    </source>
</evidence>
<dbReference type="NCBIfam" id="TIGR00093">
    <property type="entry name" value="pseudouridine synthase"/>
    <property type="match status" value="1"/>
</dbReference>
<dbReference type="PANTHER" id="PTHR47683">
    <property type="entry name" value="PSEUDOURIDINE SYNTHASE FAMILY PROTEIN-RELATED"/>
    <property type="match status" value="1"/>
</dbReference>
<dbReference type="InterPro" id="IPR036986">
    <property type="entry name" value="S4_RNA-bd_sf"/>
</dbReference>
<dbReference type="InterPro" id="IPR002942">
    <property type="entry name" value="S4_RNA-bd"/>
</dbReference>
<feature type="compositionally biased region" description="Gly residues" evidence="7">
    <location>
        <begin position="337"/>
        <end position="346"/>
    </location>
</feature>
<dbReference type="SUPFAM" id="SSF55120">
    <property type="entry name" value="Pseudouridine synthase"/>
    <property type="match status" value="1"/>
</dbReference>
<dbReference type="PROSITE" id="PS50889">
    <property type="entry name" value="S4"/>
    <property type="match status" value="1"/>
</dbReference>
<dbReference type="SMART" id="SM00363">
    <property type="entry name" value="S4"/>
    <property type="match status" value="1"/>
</dbReference>
<dbReference type="EC" id="5.4.99.-" evidence="6"/>
<dbReference type="GO" id="GO:0003723">
    <property type="term" value="F:RNA binding"/>
    <property type="evidence" value="ECO:0007669"/>
    <property type="project" value="UniProtKB-KW"/>
</dbReference>
<dbReference type="OrthoDB" id="9807213at2"/>
<reference evidence="9 10" key="1">
    <citation type="submission" date="2016-10" db="EMBL/GenBank/DDBJ databases">
        <authorList>
            <person name="de Groot N.N."/>
        </authorList>
    </citation>
    <scope>NUCLEOTIDE SEQUENCE [LARGE SCALE GENOMIC DNA]</scope>
    <source>
        <strain evidence="9 10">CGMCC 1.9109</strain>
    </source>
</reference>
<dbReference type="InterPro" id="IPR020094">
    <property type="entry name" value="TruA/RsuA/RluB/E/F_N"/>
</dbReference>
<dbReference type="InterPro" id="IPR000748">
    <property type="entry name" value="PsdUridine_synth_RsuA/RluB/E/F"/>
</dbReference>
<proteinExistence type="inferred from homology"/>
<dbReference type="PANTHER" id="PTHR47683:SF3">
    <property type="entry name" value="RIBOSOMAL LARGE SUBUNIT PSEUDOURIDINE SYNTHASE B"/>
    <property type="match status" value="1"/>
</dbReference>
<dbReference type="Pfam" id="PF00849">
    <property type="entry name" value="PseudoU_synth_2"/>
    <property type="match status" value="1"/>
</dbReference>
<dbReference type="Proteomes" id="UP000183685">
    <property type="component" value="Unassembled WGS sequence"/>
</dbReference>
<keyword evidence="4 6" id="KW-0413">Isomerase</keyword>
<dbReference type="EMBL" id="FNAK01000003">
    <property type="protein sequence ID" value="SDD83346.1"/>
    <property type="molecule type" value="Genomic_DNA"/>
</dbReference>
<feature type="region of interest" description="Disordered" evidence="7">
    <location>
        <begin position="263"/>
        <end position="377"/>
    </location>
</feature>
<dbReference type="InterPro" id="IPR018496">
    <property type="entry name" value="PsdUridine_synth_RsuA/RluB_CS"/>
</dbReference>
<dbReference type="InterPro" id="IPR006145">
    <property type="entry name" value="PsdUridine_synth_RsuA/RluA"/>
</dbReference>
<evidence type="ECO:0000256" key="1">
    <source>
        <dbReference type="ARBA" id="ARBA00000073"/>
    </source>
</evidence>
<evidence type="ECO:0000256" key="3">
    <source>
        <dbReference type="ARBA" id="ARBA00022884"/>
    </source>
</evidence>
<dbReference type="InterPro" id="IPR042092">
    <property type="entry name" value="PsdUridine_s_RsuA/RluB/E/F_cat"/>
</dbReference>
<keyword evidence="3 5" id="KW-0694">RNA-binding</keyword>
<dbReference type="AlphaFoldDB" id="A0A1G6Y139"/>
<evidence type="ECO:0000256" key="2">
    <source>
        <dbReference type="ARBA" id="ARBA00008348"/>
    </source>
</evidence>
<evidence type="ECO:0000313" key="9">
    <source>
        <dbReference type="EMBL" id="SDD83346.1"/>
    </source>
</evidence>
<evidence type="ECO:0000313" key="10">
    <source>
        <dbReference type="Proteomes" id="UP000183685"/>
    </source>
</evidence>
<dbReference type="Gene3D" id="3.30.70.1560">
    <property type="entry name" value="Alpha-L RNA-binding motif"/>
    <property type="match status" value="1"/>
</dbReference>
<dbReference type="Pfam" id="PF01479">
    <property type="entry name" value="S4"/>
    <property type="match status" value="1"/>
</dbReference>
<feature type="domain" description="RNA-binding S4" evidence="8">
    <location>
        <begin position="18"/>
        <end position="76"/>
    </location>
</feature>
<evidence type="ECO:0000256" key="7">
    <source>
        <dbReference type="SAM" id="MobiDB-lite"/>
    </source>
</evidence>
<dbReference type="Gene3D" id="3.30.70.580">
    <property type="entry name" value="Pseudouridine synthase I, catalytic domain, N-terminal subdomain"/>
    <property type="match status" value="1"/>
</dbReference>
<dbReference type="STRING" id="637679.GCA_001550055_01100"/>
<evidence type="ECO:0000259" key="8">
    <source>
        <dbReference type="SMART" id="SM00363"/>
    </source>
</evidence>
<dbReference type="Gene3D" id="3.10.290.10">
    <property type="entry name" value="RNA-binding S4 domain"/>
    <property type="match status" value="1"/>
</dbReference>